<accession>A0ABQ9RE26</accession>
<evidence type="ECO:0000313" key="3">
    <source>
        <dbReference type="Proteomes" id="UP001227543"/>
    </source>
</evidence>
<dbReference type="Proteomes" id="UP001227543">
    <property type="component" value="Unassembled WGS sequence"/>
</dbReference>
<proteinExistence type="predicted"/>
<reference evidence="2 3" key="1">
    <citation type="submission" date="2016-10" db="EMBL/GenBank/DDBJ databases">
        <title>The genome sequence of Colletotrichum fioriniae PJ7.</title>
        <authorList>
            <person name="Baroncelli R."/>
        </authorList>
    </citation>
    <scope>NUCLEOTIDE SEQUENCE [LARGE SCALE GENOMIC DNA]</scope>
    <source>
        <strain evidence="2 3">Tom-12</strain>
    </source>
</reference>
<dbReference type="GeneID" id="85405730"/>
<gene>
    <name evidence="2" type="ORF">CTAM01_05462</name>
</gene>
<dbReference type="EMBL" id="MLFU01000014">
    <property type="protein sequence ID" value="KAK1502024.1"/>
    <property type="molecule type" value="Genomic_DNA"/>
</dbReference>
<sequence length="134" mass="14920">MNPGGCVSRRHNTRSNGDAADSGGLLSLPVILSYDDGLTLSSFVRITRFKLDQQSFCIYLSLHCVNDEHMHACIATCQAPHKALAGPPWPLSSPQHNTINPQHNDDFNERMIMMFNIDQVWLPHSSIIGDVISY</sequence>
<dbReference type="RefSeq" id="XP_060383706.1">
    <property type="nucleotide sequence ID" value="XM_060521492.1"/>
</dbReference>
<protein>
    <submittedName>
        <fullName evidence="2">Uncharacterized protein</fullName>
    </submittedName>
</protein>
<feature type="region of interest" description="Disordered" evidence="1">
    <location>
        <begin position="1"/>
        <end position="20"/>
    </location>
</feature>
<evidence type="ECO:0000256" key="1">
    <source>
        <dbReference type="SAM" id="MobiDB-lite"/>
    </source>
</evidence>
<evidence type="ECO:0000313" key="2">
    <source>
        <dbReference type="EMBL" id="KAK1502024.1"/>
    </source>
</evidence>
<comment type="caution">
    <text evidence="2">The sequence shown here is derived from an EMBL/GenBank/DDBJ whole genome shotgun (WGS) entry which is preliminary data.</text>
</comment>
<organism evidence="2 3">
    <name type="scientific">Colletotrichum tamarilloi</name>
    <dbReference type="NCBI Taxonomy" id="1209934"/>
    <lineage>
        <taxon>Eukaryota</taxon>
        <taxon>Fungi</taxon>
        <taxon>Dikarya</taxon>
        <taxon>Ascomycota</taxon>
        <taxon>Pezizomycotina</taxon>
        <taxon>Sordariomycetes</taxon>
        <taxon>Hypocreomycetidae</taxon>
        <taxon>Glomerellales</taxon>
        <taxon>Glomerellaceae</taxon>
        <taxon>Colletotrichum</taxon>
        <taxon>Colletotrichum acutatum species complex</taxon>
    </lineage>
</organism>
<keyword evidence="3" id="KW-1185">Reference proteome</keyword>
<name>A0ABQ9RE26_9PEZI</name>